<accession>A0ABQ2L4Q9</accession>
<feature type="transmembrane region" description="Helical" evidence="1">
    <location>
        <begin position="100"/>
        <end position="122"/>
    </location>
</feature>
<organism evidence="2 3">
    <name type="scientific">Saccharibacillus kuerlensis</name>
    <dbReference type="NCBI Taxonomy" id="459527"/>
    <lineage>
        <taxon>Bacteria</taxon>
        <taxon>Bacillati</taxon>
        <taxon>Bacillota</taxon>
        <taxon>Bacilli</taxon>
        <taxon>Bacillales</taxon>
        <taxon>Paenibacillaceae</taxon>
        <taxon>Saccharibacillus</taxon>
    </lineage>
</organism>
<dbReference type="Pfam" id="PF19558">
    <property type="entry name" value="DUF6080"/>
    <property type="match status" value="1"/>
</dbReference>
<keyword evidence="1" id="KW-1133">Transmembrane helix</keyword>
<feature type="transmembrane region" description="Helical" evidence="1">
    <location>
        <begin position="128"/>
        <end position="146"/>
    </location>
</feature>
<name>A0ABQ2L4Q9_9BACL</name>
<dbReference type="InterPro" id="IPR045726">
    <property type="entry name" value="DUF6080"/>
</dbReference>
<keyword evidence="3" id="KW-1185">Reference proteome</keyword>
<feature type="transmembrane region" description="Helical" evidence="1">
    <location>
        <begin position="337"/>
        <end position="359"/>
    </location>
</feature>
<comment type="caution">
    <text evidence="2">The sequence shown here is derived from an EMBL/GenBank/DDBJ whole genome shotgun (WGS) entry which is preliminary data.</text>
</comment>
<evidence type="ECO:0000313" key="2">
    <source>
        <dbReference type="EMBL" id="GGO03186.1"/>
    </source>
</evidence>
<evidence type="ECO:0000256" key="1">
    <source>
        <dbReference type="SAM" id="Phobius"/>
    </source>
</evidence>
<dbReference type="RefSeq" id="WP_018976645.1">
    <property type="nucleotide sequence ID" value="NZ_BMLN01000007.1"/>
</dbReference>
<evidence type="ECO:0008006" key="4">
    <source>
        <dbReference type="Google" id="ProtNLM"/>
    </source>
</evidence>
<dbReference type="Proteomes" id="UP000606653">
    <property type="component" value="Unassembled WGS sequence"/>
</dbReference>
<feature type="transmembrane region" description="Helical" evidence="1">
    <location>
        <begin position="190"/>
        <end position="212"/>
    </location>
</feature>
<feature type="transmembrane region" description="Helical" evidence="1">
    <location>
        <begin position="311"/>
        <end position="330"/>
    </location>
</feature>
<feature type="transmembrane region" description="Helical" evidence="1">
    <location>
        <begin position="395"/>
        <end position="414"/>
    </location>
</feature>
<dbReference type="EMBL" id="BMLN01000007">
    <property type="protein sequence ID" value="GGO03186.1"/>
    <property type="molecule type" value="Genomic_DNA"/>
</dbReference>
<keyword evidence="1" id="KW-0812">Transmembrane</keyword>
<feature type="transmembrane region" description="Helical" evidence="1">
    <location>
        <begin position="12"/>
        <end position="31"/>
    </location>
</feature>
<protein>
    <recommendedName>
        <fullName evidence="4">Glycosyltransferase RgtA/B/C/D-like domain-containing protein</fullName>
    </recommendedName>
</protein>
<proteinExistence type="predicted"/>
<sequence>MNFVRYLFAQRRTNAVAAGLCAALALFYVLLNLPYISYMSDHTEMLQSYNPFFVAQFPLNLFNFDPSMYYGTNSSSVIHPLMSLLAVPLGMAADAWGGNLFFLILQSLLNGASAALLLIYLSKKDDRLLHPLLFSALFGLSSYLIFSSLIPDSYPYVQFGILLSVVYLQYGRAREAEGEEVRIWPNAGFAALQFGLTSTNAIPFGVALLGNMKAWRSKKSLNRFIRIVLLAILIAAAATGLQYLCFGKMWISGWMDGLHGGGMRYATLFNPNVHGPVFYMLGINPILTPYIHLLNPDSGAFVTDIARGYPLHVHLTGLFILLLAAAGFVRGIRSREVWIAASYIGFAALLHLVIGFGLAVYQYDLYLYAGHYLFAFFLLGGVWTIGLRQGLFKKIITGLLLIAVLVTAANNVYLHTEALRVVNDSFAAVEAGSAAAKE</sequence>
<gene>
    <name evidence="2" type="ORF">GCM10010969_27190</name>
</gene>
<feature type="transmembrane region" description="Helical" evidence="1">
    <location>
        <begin position="365"/>
        <end position="383"/>
    </location>
</feature>
<keyword evidence="1" id="KW-0472">Membrane</keyword>
<evidence type="ECO:0000313" key="3">
    <source>
        <dbReference type="Proteomes" id="UP000606653"/>
    </source>
</evidence>
<feature type="transmembrane region" description="Helical" evidence="1">
    <location>
        <begin position="224"/>
        <end position="244"/>
    </location>
</feature>
<reference evidence="3" key="1">
    <citation type="journal article" date="2019" name="Int. J. Syst. Evol. Microbiol.">
        <title>The Global Catalogue of Microorganisms (GCM) 10K type strain sequencing project: providing services to taxonomists for standard genome sequencing and annotation.</title>
        <authorList>
            <consortium name="The Broad Institute Genomics Platform"/>
            <consortium name="The Broad Institute Genome Sequencing Center for Infectious Disease"/>
            <person name="Wu L."/>
            <person name="Ma J."/>
        </authorList>
    </citation>
    <scope>NUCLEOTIDE SEQUENCE [LARGE SCALE GENOMIC DNA]</scope>
    <source>
        <strain evidence="3">CGMCC 1.6964</strain>
    </source>
</reference>